<evidence type="ECO:0000313" key="5">
    <source>
        <dbReference type="EMBL" id="QIV85720.1"/>
    </source>
</evidence>
<dbReference type="PANTHER" id="PTHR30154:SF34">
    <property type="entry name" value="TRANSCRIPTIONAL REGULATOR AZLB"/>
    <property type="match status" value="1"/>
</dbReference>
<dbReference type="Pfam" id="PF01037">
    <property type="entry name" value="AsnC_trans_reg"/>
    <property type="match status" value="1"/>
</dbReference>
<evidence type="ECO:0000256" key="1">
    <source>
        <dbReference type="ARBA" id="ARBA00023015"/>
    </source>
</evidence>
<organism evidence="5 6">
    <name type="scientific">Glutamicibacter mishrai</name>
    <dbReference type="NCBI Taxonomy" id="1775880"/>
    <lineage>
        <taxon>Bacteria</taxon>
        <taxon>Bacillati</taxon>
        <taxon>Actinomycetota</taxon>
        <taxon>Actinomycetes</taxon>
        <taxon>Micrococcales</taxon>
        <taxon>Micrococcaceae</taxon>
        <taxon>Glutamicibacter</taxon>
    </lineage>
</organism>
<dbReference type="InterPro" id="IPR019888">
    <property type="entry name" value="Tscrpt_reg_AsnC-like"/>
</dbReference>
<dbReference type="RefSeq" id="WP_172510999.1">
    <property type="nucleotide sequence ID" value="NZ_CP032549.1"/>
</dbReference>
<evidence type="ECO:0000259" key="4">
    <source>
        <dbReference type="PROSITE" id="PS50956"/>
    </source>
</evidence>
<dbReference type="AlphaFoldDB" id="A0A6H0SEZ5"/>
<accession>A0A6H0SEZ5</accession>
<dbReference type="PRINTS" id="PR00033">
    <property type="entry name" value="HTHASNC"/>
</dbReference>
<gene>
    <name evidence="5" type="ORF">D3791_00425</name>
</gene>
<dbReference type="InterPro" id="IPR011991">
    <property type="entry name" value="ArsR-like_HTH"/>
</dbReference>
<dbReference type="InterPro" id="IPR036390">
    <property type="entry name" value="WH_DNA-bd_sf"/>
</dbReference>
<sequence length="168" mass="18518">MRIDRLDADLIELLTDSPMLPVMECARRLGVARGTVSSRLARLHEAGVIRGIIPRVEPSGFGYSLVAFCQVEIIQRYGHAPVASALEESIPEIVDMYTVTGSSDLQLRVVARTAEDLQDIFDRINRVDGVARTSSSFALHEHFQGRTLPLVAACANEESERVKAIQND</sequence>
<dbReference type="Gene3D" id="1.10.10.10">
    <property type="entry name" value="Winged helix-like DNA-binding domain superfamily/Winged helix DNA-binding domain"/>
    <property type="match status" value="1"/>
</dbReference>
<dbReference type="InterPro" id="IPR011008">
    <property type="entry name" value="Dimeric_a/b-barrel"/>
</dbReference>
<name>A0A6H0SEZ5_9MICC</name>
<evidence type="ECO:0000313" key="6">
    <source>
        <dbReference type="Proteomes" id="UP000502331"/>
    </source>
</evidence>
<dbReference type="SMART" id="SM00344">
    <property type="entry name" value="HTH_ASNC"/>
    <property type="match status" value="1"/>
</dbReference>
<dbReference type="InterPro" id="IPR000485">
    <property type="entry name" value="AsnC-type_HTH_dom"/>
</dbReference>
<dbReference type="GO" id="GO:0043200">
    <property type="term" value="P:response to amino acid"/>
    <property type="evidence" value="ECO:0007669"/>
    <property type="project" value="TreeGrafter"/>
</dbReference>
<keyword evidence="3" id="KW-0804">Transcription</keyword>
<dbReference type="SUPFAM" id="SSF46785">
    <property type="entry name" value="Winged helix' DNA-binding domain"/>
    <property type="match status" value="1"/>
</dbReference>
<dbReference type="PANTHER" id="PTHR30154">
    <property type="entry name" value="LEUCINE-RESPONSIVE REGULATORY PROTEIN"/>
    <property type="match status" value="1"/>
</dbReference>
<dbReference type="Gene3D" id="3.30.70.920">
    <property type="match status" value="1"/>
</dbReference>
<evidence type="ECO:0000256" key="2">
    <source>
        <dbReference type="ARBA" id="ARBA00023125"/>
    </source>
</evidence>
<dbReference type="GO" id="GO:0005829">
    <property type="term" value="C:cytosol"/>
    <property type="evidence" value="ECO:0007669"/>
    <property type="project" value="TreeGrafter"/>
</dbReference>
<dbReference type="PROSITE" id="PS50956">
    <property type="entry name" value="HTH_ASNC_2"/>
    <property type="match status" value="1"/>
</dbReference>
<dbReference type="Pfam" id="PF13404">
    <property type="entry name" value="HTH_AsnC-type"/>
    <property type="match status" value="1"/>
</dbReference>
<proteinExistence type="predicted"/>
<protein>
    <submittedName>
        <fullName evidence="5">Lrp/AsnC family transcriptional regulator</fullName>
    </submittedName>
</protein>
<keyword evidence="6" id="KW-1185">Reference proteome</keyword>
<dbReference type="SUPFAM" id="SSF54909">
    <property type="entry name" value="Dimeric alpha+beta barrel"/>
    <property type="match status" value="1"/>
</dbReference>
<keyword evidence="1" id="KW-0805">Transcription regulation</keyword>
<dbReference type="GO" id="GO:0043565">
    <property type="term" value="F:sequence-specific DNA binding"/>
    <property type="evidence" value="ECO:0007669"/>
    <property type="project" value="InterPro"/>
</dbReference>
<evidence type="ECO:0000256" key="3">
    <source>
        <dbReference type="ARBA" id="ARBA00023163"/>
    </source>
</evidence>
<dbReference type="Proteomes" id="UP000502331">
    <property type="component" value="Chromosome"/>
</dbReference>
<dbReference type="CDD" id="cd00090">
    <property type="entry name" value="HTH_ARSR"/>
    <property type="match status" value="1"/>
</dbReference>
<feature type="domain" description="HTH asnC-type" evidence="4">
    <location>
        <begin position="3"/>
        <end position="64"/>
    </location>
</feature>
<dbReference type="InterPro" id="IPR036388">
    <property type="entry name" value="WH-like_DNA-bd_sf"/>
</dbReference>
<reference evidence="5 6" key="1">
    <citation type="submission" date="2018-09" db="EMBL/GenBank/DDBJ databases">
        <title>Glutamicibacter mishrai S5-52T (LMG 29155T = KCTC 39846T).</title>
        <authorList>
            <person name="Das S.K."/>
        </authorList>
    </citation>
    <scope>NUCLEOTIDE SEQUENCE [LARGE SCALE GENOMIC DNA]</scope>
    <source>
        <strain evidence="5 6">S5-52</strain>
    </source>
</reference>
<keyword evidence="2" id="KW-0238">DNA-binding</keyword>
<dbReference type="EMBL" id="CP032549">
    <property type="protein sequence ID" value="QIV85720.1"/>
    <property type="molecule type" value="Genomic_DNA"/>
</dbReference>
<dbReference type="InterPro" id="IPR019887">
    <property type="entry name" value="Tscrpt_reg_AsnC/Lrp_C"/>
</dbReference>